<evidence type="ECO:0000256" key="4">
    <source>
        <dbReference type="SAM" id="Phobius"/>
    </source>
</evidence>
<dbReference type="InterPro" id="IPR029044">
    <property type="entry name" value="Nucleotide-diphossugar_trans"/>
</dbReference>
<sequence length="269" mass="31187">MLKDLINKYAVLIPTYNDNLENIEKTFSSIPFDANILVIDDGSKIPFESLTAQALCRYINLKIKRLEINQGIENALNIGSSILSTEYKYIARLDIGDYGPSNRFEKQVSYLEENPDCVLVGTWGRFIDIDGKELFISKLPVEDATIRKKMYLNNMFIHPSVMMRSDSLIKVGGYQGIYKSCEDYDLFFRLMSIGKVHNLPEVLINYEVNFLSISSLKRKTQIKNRLKLQLKYFKIIKFGFFPIYGIFRTLAILFVSRENTNRIRTLLKK</sequence>
<evidence type="ECO:0000256" key="2">
    <source>
        <dbReference type="ARBA" id="ARBA00022676"/>
    </source>
</evidence>
<feature type="domain" description="Glycosyltransferase 2-like" evidence="5">
    <location>
        <begin position="11"/>
        <end position="169"/>
    </location>
</feature>
<dbReference type="InterPro" id="IPR050834">
    <property type="entry name" value="Glycosyltransf_2"/>
</dbReference>
<evidence type="ECO:0000256" key="3">
    <source>
        <dbReference type="ARBA" id="ARBA00022679"/>
    </source>
</evidence>
<comment type="similarity">
    <text evidence="1">Belongs to the glycosyltransferase 2 family.</text>
</comment>
<evidence type="ECO:0000259" key="5">
    <source>
        <dbReference type="Pfam" id="PF00535"/>
    </source>
</evidence>
<feature type="transmembrane region" description="Helical" evidence="4">
    <location>
        <begin position="235"/>
        <end position="255"/>
    </location>
</feature>
<evidence type="ECO:0000313" key="6">
    <source>
        <dbReference type="EMBL" id="CZQ25183.1"/>
    </source>
</evidence>
<keyword evidence="3 6" id="KW-0808">Transferase</keyword>
<organism evidence="6">
    <name type="scientific">Klebsiella pneumoniae</name>
    <dbReference type="NCBI Taxonomy" id="573"/>
    <lineage>
        <taxon>Bacteria</taxon>
        <taxon>Pseudomonadati</taxon>
        <taxon>Pseudomonadota</taxon>
        <taxon>Gammaproteobacteria</taxon>
        <taxon>Enterobacterales</taxon>
        <taxon>Enterobacteriaceae</taxon>
        <taxon>Klebsiella/Raoultella group</taxon>
        <taxon>Klebsiella</taxon>
        <taxon>Klebsiella pneumoniae complex</taxon>
    </lineage>
</organism>
<keyword evidence="4" id="KW-0472">Membrane</keyword>
<reference evidence="6" key="1">
    <citation type="submission" date="2016-02" db="EMBL/GenBank/DDBJ databases">
        <authorList>
            <person name="Wen L."/>
            <person name="He K."/>
            <person name="Yang H."/>
        </authorList>
    </citation>
    <scope>NUCLEOTIDE SEQUENCE</scope>
    <source>
        <strain evidence="6">AKPRH1202322</strain>
    </source>
</reference>
<keyword evidence="4" id="KW-1133">Transmembrane helix</keyword>
<proteinExistence type="inferred from homology"/>
<reference evidence="6" key="2">
    <citation type="submission" date="2016-06" db="EMBL/GenBank/DDBJ databases">
        <title>Towards a vaccine: An investigation of Klebsiella pneumoniae surface antigens.</title>
        <authorList>
            <person name="Follador R."/>
            <person name="Heinz E."/>
            <person name="Wyres K.L."/>
            <person name="Ellington M.J."/>
            <person name="Kowarik M."/>
            <person name="Holt K.E."/>
            <person name="Thomson N.R."/>
        </authorList>
    </citation>
    <scope>NUCLEOTIDE SEQUENCE</scope>
    <source>
        <strain evidence="6">AKPRH1202322</strain>
    </source>
</reference>
<dbReference type="PANTHER" id="PTHR43685:SF5">
    <property type="entry name" value="GLYCOSYLTRANSFERASE EPSE-RELATED"/>
    <property type="match status" value="1"/>
</dbReference>
<evidence type="ECO:0000256" key="1">
    <source>
        <dbReference type="ARBA" id="ARBA00006739"/>
    </source>
</evidence>
<name>A0A193SF23_KLEPN</name>
<keyword evidence="4" id="KW-0812">Transmembrane</keyword>
<accession>A0A193SF23</accession>
<dbReference type="EMBL" id="LT174592">
    <property type="protein sequence ID" value="CZQ25183.1"/>
    <property type="molecule type" value="Genomic_DNA"/>
</dbReference>
<dbReference type="PANTHER" id="PTHR43685">
    <property type="entry name" value="GLYCOSYLTRANSFERASE"/>
    <property type="match status" value="1"/>
</dbReference>
<dbReference type="SUPFAM" id="SSF53448">
    <property type="entry name" value="Nucleotide-diphospho-sugar transferases"/>
    <property type="match status" value="1"/>
</dbReference>
<gene>
    <name evidence="6" type="primary">wckY</name>
</gene>
<keyword evidence="2" id="KW-0328">Glycosyltransferase</keyword>
<dbReference type="Pfam" id="PF00535">
    <property type="entry name" value="Glycos_transf_2"/>
    <property type="match status" value="1"/>
</dbReference>
<dbReference type="Gene3D" id="3.90.550.10">
    <property type="entry name" value="Spore Coat Polysaccharide Biosynthesis Protein SpsA, Chain A"/>
    <property type="match status" value="1"/>
</dbReference>
<dbReference type="AlphaFoldDB" id="A0A193SF23"/>
<dbReference type="InterPro" id="IPR001173">
    <property type="entry name" value="Glyco_trans_2-like"/>
</dbReference>
<dbReference type="GO" id="GO:0016757">
    <property type="term" value="F:glycosyltransferase activity"/>
    <property type="evidence" value="ECO:0007669"/>
    <property type="project" value="UniProtKB-KW"/>
</dbReference>
<protein>
    <submittedName>
        <fullName evidence="6">Glycosyl transferase family 2</fullName>
    </submittedName>
</protein>